<dbReference type="Gene3D" id="3.40.720.10">
    <property type="entry name" value="Alkaline Phosphatase, subunit A"/>
    <property type="match status" value="1"/>
</dbReference>
<dbReference type="SUPFAM" id="SSF53649">
    <property type="entry name" value="Alkaline phosphatase-like"/>
    <property type="match status" value="1"/>
</dbReference>
<gene>
    <name evidence="2" type="primary">bcsG</name>
    <name evidence="2" type="ORF">OLW01_17235</name>
</gene>
<dbReference type="EMBL" id="CP109967">
    <property type="protein sequence ID" value="WAJ72473.1"/>
    <property type="molecule type" value="Genomic_DNA"/>
</dbReference>
<dbReference type="EC" id="2.7.8.-" evidence="2"/>
<dbReference type="Pfam" id="PF11658">
    <property type="entry name" value="CBP_BcsG"/>
    <property type="match status" value="1"/>
</dbReference>
<keyword evidence="2" id="KW-0614">Plasmid</keyword>
<dbReference type="RefSeq" id="WP_268077272.1">
    <property type="nucleotide sequence ID" value="NZ_CP109967.1"/>
</dbReference>
<name>A0ABY7AT92_9ALTE</name>
<dbReference type="NCBIfam" id="TIGR03368">
    <property type="entry name" value="cellulose_yhjU"/>
    <property type="match status" value="1"/>
</dbReference>
<feature type="transmembrane region" description="Helical" evidence="1">
    <location>
        <begin position="101"/>
        <end position="123"/>
    </location>
</feature>
<reference evidence="2" key="1">
    <citation type="submission" date="2022-10" db="EMBL/GenBank/DDBJ databases">
        <title>Catenovulum adriacola sp. nov. isolated in the Harbour of Susak.</title>
        <authorList>
            <person name="Schoch T."/>
            <person name="Reich S.J."/>
            <person name="Stoeferle S."/>
            <person name="Flaiz M."/>
            <person name="Kazda M."/>
            <person name="Riedel C.U."/>
            <person name="Duerre P."/>
        </authorList>
    </citation>
    <scope>NUCLEOTIDE SEQUENCE</scope>
    <source>
        <strain evidence="2">TS8</strain>
        <plasmid evidence="2">pCadTS8_2</plasmid>
    </source>
</reference>
<organism evidence="2 3">
    <name type="scientific">Catenovulum adriaticum</name>
    <dbReference type="NCBI Taxonomy" id="2984846"/>
    <lineage>
        <taxon>Bacteria</taxon>
        <taxon>Pseudomonadati</taxon>
        <taxon>Pseudomonadota</taxon>
        <taxon>Gammaproteobacteria</taxon>
        <taxon>Alteromonadales</taxon>
        <taxon>Alteromonadaceae</taxon>
        <taxon>Catenovulum</taxon>
    </lineage>
</organism>
<sequence length="539" mass="61284">MSKQHPYWQFTGLGLWNLYFLIKLWLHLNHYIQINFVANLAFACVLMISFSSSYINTAKHTLAVFFAITLIYSESWLPPVSTFASNLELLSEFSIDYLFNLTGRFIDTSMVFAIMIATTAYAYFSKWVRFTTFSLLGLIIIPTYNQFSAIQDKQIVQTSVQNKSNDLVNQNEPRQQINSPLQADSPEQALNQFYSQQKTLPDIIPNELPQQAFDILILNICSLSNADLTAAGVDSKKLLNDFDIVFNQFNAATSYSGPAALRILRSSCGHVPHSELFSKTDETQCYLFENLKKLGYQTNLTMNHDGHFDNFLGLLQNQGNLNAQLTPLKNNDIAQYAFDDTPVYRDISLLNQWLSAHKNKNQPQAMYYNSITLHDGNQVINQPKLNDIESYTLRIKMLFTDIKQFIEQIELNARPTMLIVIPEHGAALKGDKMQFSGLREIPSPNIVNVPVAIKFIGKQTNRSSPLYIKGSYSHYALSTLIERAISSNAFDTSVSLNMLTNQLPKTELVAENESAVLMNYKNKPYIKLNNRDWMVYPGI</sequence>
<evidence type="ECO:0000313" key="3">
    <source>
        <dbReference type="Proteomes" id="UP001163726"/>
    </source>
</evidence>
<feature type="transmembrane region" description="Helical" evidence="1">
    <location>
        <begin position="130"/>
        <end position="147"/>
    </location>
</feature>
<feature type="transmembrane region" description="Helical" evidence="1">
    <location>
        <begin position="62"/>
        <end position="81"/>
    </location>
</feature>
<dbReference type="GO" id="GO:0016740">
    <property type="term" value="F:transferase activity"/>
    <property type="evidence" value="ECO:0007669"/>
    <property type="project" value="UniProtKB-KW"/>
</dbReference>
<keyword evidence="3" id="KW-1185">Reference proteome</keyword>
<keyword evidence="2" id="KW-0808">Transferase</keyword>
<feature type="transmembrane region" description="Helical" evidence="1">
    <location>
        <begin position="7"/>
        <end position="26"/>
    </location>
</feature>
<geneLocation type="plasmid" evidence="2 3">
    <name>pCadTS8_2</name>
</geneLocation>
<keyword evidence="1" id="KW-0812">Transmembrane</keyword>
<proteinExistence type="predicted"/>
<protein>
    <submittedName>
        <fullName evidence="2">Cellulose biosynthesis protein BcsG</fullName>
        <ecNumber evidence="2">2.7.8.-</ecNumber>
    </submittedName>
</protein>
<evidence type="ECO:0000256" key="1">
    <source>
        <dbReference type="SAM" id="Phobius"/>
    </source>
</evidence>
<keyword evidence="1" id="KW-0472">Membrane</keyword>
<accession>A0ABY7AT92</accession>
<evidence type="ECO:0000313" key="2">
    <source>
        <dbReference type="EMBL" id="WAJ72473.1"/>
    </source>
</evidence>
<dbReference type="InterPro" id="IPR017850">
    <property type="entry name" value="Alkaline_phosphatase_core_sf"/>
</dbReference>
<keyword evidence="1" id="KW-1133">Transmembrane helix</keyword>
<dbReference type="Proteomes" id="UP001163726">
    <property type="component" value="Plasmid pCadTS8_2"/>
</dbReference>
<feature type="transmembrane region" description="Helical" evidence="1">
    <location>
        <begin position="32"/>
        <end position="50"/>
    </location>
</feature>
<dbReference type="InterPro" id="IPR017744">
    <property type="entry name" value="BcsG"/>
</dbReference>